<sequence length="395" mass="45365">MNKIKMSRKEIFLLLMMLLSSCNGEKLKKEGADVGLIKIDWNSISDAMDYSSLVEDSVIMFPLETTDDCLIGEVTKLICQNNLIYIADNTSKSIFVFDMSGKLQTRVHAVGNGPGEYTNISYFAVHGTDMILFDHYIGKFLFYDASGKFIRDRGTGNIWTEELFCMGNKLYLPNSSKTKEGFYKLFTIDLSSDKIEKFLPVDEPKNNQGFGEVSYAQLGNEALLCFFPYYELYTVKDEEVSLSYKVDFGDRFLSQQFIEGDGTIALRTAIRDNYVTGIERVRQSMKYLFIQFGDSENDYISIYNKETGEMQTTKHLQNARMGNLQLQPNGYFIIQDEQIIQCYSADYWNMLGTIEYLKSSDTHFYTEELRQKFLQLAKTDGSESNPIILIQKLKK</sequence>
<protein>
    <submittedName>
        <fullName evidence="1">6-bladed beta-propeller</fullName>
    </submittedName>
</protein>
<proteinExistence type="predicted"/>
<dbReference type="SUPFAM" id="SSF63825">
    <property type="entry name" value="YWTD domain"/>
    <property type="match status" value="1"/>
</dbReference>
<dbReference type="EMBL" id="CP083680">
    <property type="protein sequence ID" value="UYU68864.1"/>
    <property type="molecule type" value="Genomic_DNA"/>
</dbReference>
<dbReference type="Pfam" id="PF17170">
    <property type="entry name" value="DUF5128"/>
    <property type="match status" value="1"/>
</dbReference>
<organism evidence="1 2">
    <name type="scientific">Bacteroides thetaiotaomicron</name>
    <dbReference type="NCBI Taxonomy" id="818"/>
    <lineage>
        <taxon>Bacteria</taxon>
        <taxon>Pseudomonadati</taxon>
        <taxon>Bacteroidota</taxon>
        <taxon>Bacteroidia</taxon>
        <taxon>Bacteroidales</taxon>
        <taxon>Bacteroidaceae</taxon>
        <taxon>Bacteroides</taxon>
    </lineage>
</organism>
<gene>
    <name evidence="1" type="ORF">KQP68_11580</name>
</gene>
<evidence type="ECO:0000313" key="1">
    <source>
        <dbReference type="EMBL" id="UYU68864.1"/>
    </source>
</evidence>
<dbReference type="Proteomes" id="UP001156218">
    <property type="component" value="Chromosome"/>
</dbReference>
<dbReference type="Gene3D" id="2.120.10.30">
    <property type="entry name" value="TolB, C-terminal domain"/>
    <property type="match status" value="1"/>
</dbReference>
<dbReference type="PROSITE" id="PS51257">
    <property type="entry name" value="PROKAR_LIPOPROTEIN"/>
    <property type="match status" value="1"/>
</dbReference>
<dbReference type="AlphaFoldDB" id="A0ABD7U8Y8"/>
<dbReference type="InterPro" id="IPR011042">
    <property type="entry name" value="6-blade_b-propeller_TolB-like"/>
</dbReference>
<accession>A0ABD7U8Y8</accession>
<dbReference type="RefSeq" id="WP_117980056.1">
    <property type="nucleotide sequence ID" value="NZ_CP083680.1"/>
</dbReference>
<reference evidence="1 2" key="1">
    <citation type="submission" date="2021-06" db="EMBL/GenBank/DDBJ databases">
        <title>Interrogation of the integrated mobile genetic elements in gut-associated Bacteroides with a consensus prediction approach.</title>
        <authorList>
            <person name="Campbell D.E."/>
            <person name="Leigh J.R."/>
            <person name="Kim T."/>
            <person name="England W."/>
            <person name="Whitaker R.J."/>
            <person name="Degnan P.H."/>
        </authorList>
    </citation>
    <scope>NUCLEOTIDE SEQUENCE [LARGE SCALE GENOMIC DNA]</scope>
    <source>
        <strain evidence="1 2">WAL8669</strain>
    </source>
</reference>
<name>A0ABD7U8Y8_BACT4</name>
<evidence type="ECO:0000313" key="2">
    <source>
        <dbReference type="Proteomes" id="UP001156218"/>
    </source>
</evidence>